<sequence>MSLDGYWLLAQSSAPPGHLSLVAPAMGRARLREALFPMALAGLEVVVALDQQTCHEASPPKAEPRHEHRGFVRLQWSGVGTPLRTLVLTALQAAMPLKLGAVVPAFRAHCKADMSPGLCLLSLWCSPGLEMTPEARVMLPLDGTPVGRSLSPSFRVQVGSVGFKGHWGSAPTVGSGRAEQGRPECVATVAGAMGSSASSLATETESDHGFPRGLPYPGPPAAAGWCRSGPGGPVWGDTLVTRQHQPPRPRAQSSRQLQLWLRSDPPWLPWITWRASPWGAGVTGVGQPGHCAHCSRLGELGSDVSHAHTDAPAFAPSCGLTGGRGTWCTADTQGPRTSSQKQPHSPGPPHLGLVGSRHPPPSPEGPCQLPLAVTSLGHSPLVQDSFLVSVGPTHVLGSPSRWPAGVWEQDPPPGKLQG</sequence>
<proteinExistence type="predicted"/>
<name>A0AB34H4B3_ESCRO</name>
<evidence type="ECO:0000256" key="1">
    <source>
        <dbReference type="SAM" id="MobiDB-lite"/>
    </source>
</evidence>
<organism evidence="2 3">
    <name type="scientific">Eschrichtius robustus</name>
    <name type="common">California gray whale</name>
    <name type="synonym">Eschrichtius gibbosus</name>
    <dbReference type="NCBI Taxonomy" id="9764"/>
    <lineage>
        <taxon>Eukaryota</taxon>
        <taxon>Metazoa</taxon>
        <taxon>Chordata</taxon>
        <taxon>Craniata</taxon>
        <taxon>Vertebrata</taxon>
        <taxon>Euteleostomi</taxon>
        <taxon>Mammalia</taxon>
        <taxon>Eutheria</taxon>
        <taxon>Laurasiatheria</taxon>
        <taxon>Artiodactyla</taxon>
        <taxon>Whippomorpha</taxon>
        <taxon>Cetacea</taxon>
        <taxon>Mysticeti</taxon>
        <taxon>Eschrichtiidae</taxon>
        <taxon>Eschrichtius</taxon>
    </lineage>
</organism>
<dbReference type="EMBL" id="JAIQCJ010001983">
    <property type="protein sequence ID" value="KAJ8786496.1"/>
    <property type="molecule type" value="Genomic_DNA"/>
</dbReference>
<gene>
    <name evidence="2" type="ORF">J1605_005985</name>
</gene>
<feature type="region of interest" description="Disordered" evidence="1">
    <location>
        <begin position="330"/>
        <end position="368"/>
    </location>
</feature>
<feature type="region of interest" description="Disordered" evidence="1">
    <location>
        <begin position="196"/>
        <end position="215"/>
    </location>
</feature>
<evidence type="ECO:0000313" key="2">
    <source>
        <dbReference type="EMBL" id="KAJ8786496.1"/>
    </source>
</evidence>
<dbReference type="Proteomes" id="UP001159641">
    <property type="component" value="Unassembled WGS sequence"/>
</dbReference>
<accession>A0AB34H4B3</accession>
<evidence type="ECO:0000313" key="3">
    <source>
        <dbReference type="Proteomes" id="UP001159641"/>
    </source>
</evidence>
<reference evidence="2 3" key="1">
    <citation type="submission" date="2022-11" db="EMBL/GenBank/DDBJ databases">
        <title>Whole genome sequence of Eschrichtius robustus ER-17-0199.</title>
        <authorList>
            <person name="Bruniche-Olsen A."/>
            <person name="Black A.N."/>
            <person name="Fields C.J."/>
            <person name="Walden K."/>
            <person name="Dewoody J.A."/>
        </authorList>
    </citation>
    <scope>NUCLEOTIDE SEQUENCE [LARGE SCALE GENOMIC DNA]</scope>
    <source>
        <strain evidence="2">ER-17-0199</strain>
        <tissue evidence="2">Blubber</tissue>
    </source>
</reference>
<comment type="caution">
    <text evidence="2">The sequence shown here is derived from an EMBL/GenBank/DDBJ whole genome shotgun (WGS) entry which is preliminary data.</text>
</comment>
<dbReference type="AlphaFoldDB" id="A0AB34H4B3"/>
<protein>
    <submittedName>
        <fullName evidence="2">Uncharacterized protein</fullName>
    </submittedName>
</protein>
<feature type="compositionally biased region" description="Polar residues" evidence="1">
    <location>
        <begin position="330"/>
        <end position="343"/>
    </location>
</feature>
<feature type="region of interest" description="Disordered" evidence="1">
    <location>
        <begin position="397"/>
        <end position="418"/>
    </location>
</feature>
<keyword evidence="3" id="KW-1185">Reference proteome</keyword>